<evidence type="ECO:0000313" key="8">
    <source>
        <dbReference type="Proteomes" id="UP000193920"/>
    </source>
</evidence>
<organism evidence="7 8">
    <name type="scientific">Neocallimastix californiae</name>
    <dbReference type="NCBI Taxonomy" id="1754190"/>
    <lineage>
        <taxon>Eukaryota</taxon>
        <taxon>Fungi</taxon>
        <taxon>Fungi incertae sedis</taxon>
        <taxon>Chytridiomycota</taxon>
        <taxon>Chytridiomycota incertae sedis</taxon>
        <taxon>Neocallimastigomycetes</taxon>
        <taxon>Neocallimastigales</taxon>
        <taxon>Neocallimastigaceae</taxon>
        <taxon>Neocallimastix</taxon>
    </lineage>
</organism>
<dbReference type="GO" id="GO:0032040">
    <property type="term" value="C:small-subunit processome"/>
    <property type="evidence" value="ECO:0007669"/>
    <property type="project" value="TreeGrafter"/>
</dbReference>
<dbReference type="GO" id="GO:0030692">
    <property type="term" value="C:Noc4p-Nop14p complex"/>
    <property type="evidence" value="ECO:0007669"/>
    <property type="project" value="TreeGrafter"/>
</dbReference>
<dbReference type="GO" id="GO:0031965">
    <property type="term" value="C:nuclear membrane"/>
    <property type="evidence" value="ECO:0007669"/>
    <property type="project" value="UniProtKB-SubCell"/>
</dbReference>
<dbReference type="SUPFAM" id="SSF48371">
    <property type="entry name" value="ARM repeat"/>
    <property type="match status" value="1"/>
</dbReference>
<dbReference type="Proteomes" id="UP000193920">
    <property type="component" value="Unassembled WGS sequence"/>
</dbReference>
<accession>A0A1Y2BF24</accession>
<dbReference type="Pfam" id="PF03914">
    <property type="entry name" value="CBF"/>
    <property type="match status" value="1"/>
</dbReference>
<comment type="caution">
    <text evidence="7">The sequence shown here is derived from an EMBL/GenBank/DDBJ whole genome shotgun (WGS) entry which is preliminary data.</text>
</comment>
<feature type="transmembrane region" description="Helical" evidence="5">
    <location>
        <begin position="397"/>
        <end position="417"/>
    </location>
</feature>
<dbReference type="InterPro" id="IPR005612">
    <property type="entry name" value="CCAAT-binding_factor"/>
</dbReference>
<dbReference type="PANTHER" id="PTHR12455">
    <property type="entry name" value="NUCLEOLAR COMPLEX PROTEIN 4"/>
    <property type="match status" value="1"/>
</dbReference>
<evidence type="ECO:0000256" key="5">
    <source>
        <dbReference type="SAM" id="Phobius"/>
    </source>
</evidence>
<reference evidence="7 8" key="1">
    <citation type="submission" date="2016-08" db="EMBL/GenBank/DDBJ databases">
        <title>A Parts List for Fungal Cellulosomes Revealed by Comparative Genomics.</title>
        <authorList>
            <consortium name="DOE Joint Genome Institute"/>
            <person name="Haitjema C.H."/>
            <person name="Gilmore S.P."/>
            <person name="Henske J.K."/>
            <person name="Solomon K.V."/>
            <person name="De Groot R."/>
            <person name="Kuo A."/>
            <person name="Mondo S.J."/>
            <person name="Salamov A.A."/>
            <person name="Labutti K."/>
            <person name="Zhao Z."/>
            <person name="Chiniquy J."/>
            <person name="Barry K."/>
            <person name="Brewer H.M."/>
            <person name="Purvine S.O."/>
            <person name="Wright A.T."/>
            <person name="Boxma B."/>
            <person name="Van Alen T."/>
            <person name="Hackstein J.H."/>
            <person name="Baker S.E."/>
            <person name="Grigoriev I.V."/>
            <person name="O'Malley M.A."/>
        </authorList>
    </citation>
    <scope>NUCLEOTIDE SEQUENCE [LARGE SCALE GENOMIC DNA]</scope>
    <source>
        <strain evidence="7 8">G1</strain>
    </source>
</reference>
<dbReference type="AlphaFoldDB" id="A0A1Y2BF24"/>
<evidence type="ECO:0000256" key="3">
    <source>
        <dbReference type="ARBA" id="ARBA00022692"/>
    </source>
</evidence>
<dbReference type="STRING" id="1754190.A0A1Y2BF24"/>
<evidence type="ECO:0000256" key="1">
    <source>
        <dbReference type="ARBA" id="ARBA00004232"/>
    </source>
</evidence>
<name>A0A1Y2BF24_9FUNG</name>
<evidence type="ECO:0000313" key="7">
    <source>
        <dbReference type="EMBL" id="ORY32685.1"/>
    </source>
</evidence>
<evidence type="ECO:0000256" key="4">
    <source>
        <dbReference type="ARBA" id="ARBA00022989"/>
    </source>
</evidence>
<keyword evidence="3 5" id="KW-0812">Transmembrane</keyword>
<feature type="domain" description="CCAAT-binding factor" evidence="6">
    <location>
        <begin position="327"/>
        <end position="467"/>
    </location>
</feature>
<keyword evidence="4 5" id="KW-1133">Transmembrane helix</keyword>
<keyword evidence="5" id="KW-0472">Membrane</keyword>
<sequence length="564" mass="64965">MSNVNKRKRNENDIGNTNIKEKKVEKITKQQIRKLEKDCINDKKNLNNIVEILNILKSDNEDEIIHTSIVSLKKIFCHYLPTILTFDESSNDKKKVVNQWLKDNYTNFVSYLLTLFENDEPAIQIITLKTLFEFIKHETTFFSLQKGFLVMNNKIFVPTIKAILSCENLNKTFYDAILEQIDSYDDLRYYFLKAVETIVNNSADVKKSDKESKDEEYKIPVNTLYSLLSELQNLPMDDSQIETFFILNPAELKGDSDENVKHPLLSAKSHSQVFGDAWLAFLKLPLTVPIYKRVLLIINKRIIPFMTNPVRLIDFLTDAYNEGGAVSLLALNGLFTLMNEHNLDYPEFFTKLYALFDNDLMHIKYRSRFFRLVDLFFTSSHMPAYIVAAFIKKMARLALYAPPSGVVIVLPLIYSLMKRHPSCMVMIHREGNLKTDKFDMNEKDPLKSGAMESSLWELNALRKHYYGDLASLGDIFTSDFKNEPYDLEDFLDRTYSSFVETELNKKVKKAPAMAIMKSNITPSIFTDYCSLWGFPDYEAETAKKIAEKKAAAAAAATEATKDEN</sequence>
<gene>
    <name evidence="7" type="ORF">LY90DRAFT_387299</name>
</gene>
<dbReference type="OrthoDB" id="10263185at2759"/>
<dbReference type="GO" id="GO:0042254">
    <property type="term" value="P:ribosome biogenesis"/>
    <property type="evidence" value="ECO:0007669"/>
    <property type="project" value="InterPro"/>
</dbReference>
<comment type="similarity">
    <text evidence="2">Belongs to the CBF/MAK21 family.</text>
</comment>
<proteinExistence type="inferred from homology"/>
<comment type="subcellular location">
    <subcellularLocation>
        <location evidence="1">Nucleus membrane</location>
        <topology evidence="1">Multi-pass membrane protein</topology>
    </subcellularLocation>
</comment>
<dbReference type="EMBL" id="MCOG01000163">
    <property type="protein sequence ID" value="ORY32685.1"/>
    <property type="molecule type" value="Genomic_DNA"/>
</dbReference>
<dbReference type="PANTHER" id="PTHR12455:SF0">
    <property type="entry name" value="NUCLEOLAR COMPLEX PROTEIN 4 HOMOLOG"/>
    <property type="match status" value="1"/>
</dbReference>
<keyword evidence="8" id="KW-1185">Reference proteome</keyword>
<evidence type="ECO:0000259" key="6">
    <source>
        <dbReference type="Pfam" id="PF03914"/>
    </source>
</evidence>
<dbReference type="InterPro" id="IPR027193">
    <property type="entry name" value="Noc4"/>
</dbReference>
<evidence type="ECO:0000256" key="2">
    <source>
        <dbReference type="ARBA" id="ARBA00007797"/>
    </source>
</evidence>
<dbReference type="InterPro" id="IPR016024">
    <property type="entry name" value="ARM-type_fold"/>
</dbReference>
<protein>
    <submittedName>
        <fullName evidence="7">CBF-domain-containing protein</fullName>
    </submittedName>
</protein>
<feature type="transmembrane region" description="Helical" evidence="5">
    <location>
        <begin position="369"/>
        <end position="391"/>
    </location>
</feature>